<dbReference type="AlphaFoldDB" id="A0A8G0LH56"/>
<reference evidence="1 2" key="1">
    <citation type="journal article" date="2021" name="BMC Genomics">
        <title>Telomere-to-telomere genome assembly of asparaginase-producing Trichoderma simmonsii.</title>
        <authorList>
            <person name="Chung D."/>
            <person name="Kwon Y.M."/>
            <person name="Yang Y."/>
        </authorList>
    </citation>
    <scope>NUCLEOTIDE SEQUENCE [LARGE SCALE GENOMIC DNA]</scope>
    <source>
        <strain evidence="1 2">GH-Sj1</strain>
    </source>
</reference>
<dbReference type="Proteomes" id="UP000826661">
    <property type="component" value="Chromosome IV"/>
</dbReference>
<keyword evidence="2" id="KW-1185">Reference proteome</keyword>
<dbReference type="EMBL" id="CP075867">
    <property type="protein sequence ID" value="QYT00678.1"/>
    <property type="molecule type" value="Genomic_DNA"/>
</dbReference>
<sequence>MSFNVVLMSGNGHVDKRLLTQWPVAHGSVSVSPEAPPFSPKGCPNQPRLAQTKVLPAKSQKSWANILSDAPTEEERRGEDSCLWVWHVALLCTFGCRYSVQLCRVG</sequence>
<evidence type="ECO:0000313" key="1">
    <source>
        <dbReference type="EMBL" id="QYT00678.1"/>
    </source>
</evidence>
<name>A0A8G0LH56_9HYPO</name>
<protein>
    <submittedName>
        <fullName evidence="1">Uncharacterized protein</fullName>
    </submittedName>
</protein>
<organism evidence="1 2">
    <name type="scientific">Trichoderma simmonsii</name>
    <dbReference type="NCBI Taxonomy" id="1491479"/>
    <lineage>
        <taxon>Eukaryota</taxon>
        <taxon>Fungi</taxon>
        <taxon>Dikarya</taxon>
        <taxon>Ascomycota</taxon>
        <taxon>Pezizomycotina</taxon>
        <taxon>Sordariomycetes</taxon>
        <taxon>Hypocreomycetidae</taxon>
        <taxon>Hypocreales</taxon>
        <taxon>Hypocreaceae</taxon>
        <taxon>Trichoderma</taxon>
    </lineage>
</organism>
<gene>
    <name evidence="1" type="ORF">H0G86_007756</name>
</gene>
<accession>A0A8G0LH56</accession>
<proteinExistence type="predicted"/>
<evidence type="ECO:0000313" key="2">
    <source>
        <dbReference type="Proteomes" id="UP000826661"/>
    </source>
</evidence>